<proteinExistence type="predicted"/>
<accession>A0ABR8MQQ0</accession>
<gene>
    <name evidence="1" type="ORF">H8B09_02590</name>
</gene>
<reference evidence="1 2" key="1">
    <citation type="submission" date="2020-09" db="EMBL/GenBank/DDBJ databases">
        <title>Paenibacillus sp. strain PR3 16S rRNA gene Genome sequencing and assembly.</title>
        <authorList>
            <person name="Kim J."/>
        </authorList>
    </citation>
    <scope>NUCLEOTIDE SEQUENCE [LARGE SCALE GENOMIC DNA]</scope>
    <source>
        <strain evidence="1 2">PR3</strain>
    </source>
</reference>
<evidence type="ECO:0000313" key="2">
    <source>
        <dbReference type="Proteomes" id="UP000609346"/>
    </source>
</evidence>
<dbReference type="RefSeq" id="WP_191201907.1">
    <property type="nucleotide sequence ID" value="NZ_JACXZA010000001.1"/>
</dbReference>
<dbReference type="Gene3D" id="3.40.1350.10">
    <property type="match status" value="1"/>
</dbReference>
<name>A0ABR8MQQ0_9BACL</name>
<dbReference type="EMBL" id="JACXZA010000001">
    <property type="protein sequence ID" value="MBD3917626.1"/>
    <property type="molecule type" value="Genomic_DNA"/>
</dbReference>
<sequence length="110" mass="12531">MRASERNSGRSTEQSVLELRLVQEVERLGGMAPRWLGEHNRAAPARIVIFPGECTLYVVMKTPGCKCDTAQLRWVKRLLGPRCRHYIIDSNEGIDRFIRDVSVGGLHKNR</sequence>
<evidence type="ECO:0000313" key="1">
    <source>
        <dbReference type="EMBL" id="MBD3917626.1"/>
    </source>
</evidence>
<protein>
    <submittedName>
        <fullName evidence="1">VRR-NUC domain-containing protein</fullName>
    </submittedName>
</protein>
<dbReference type="Proteomes" id="UP000609346">
    <property type="component" value="Unassembled WGS sequence"/>
</dbReference>
<dbReference type="InterPro" id="IPR011856">
    <property type="entry name" value="tRNA_endonuc-like_dom_sf"/>
</dbReference>
<keyword evidence="2" id="KW-1185">Reference proteome</keyword>
<comment type="caution">
    <text evidence="1">The sequence shown here is derived from an EMBL/GenBank/DDBJ whole genome shotgun (WGS) entry which is preliminary data.</text>
</comment>
<organism evidence="1 2">
    <name type="scientific">Paenibacillus terricola</name>
    <dbReference type="NCBI Taxonomy" id="2763503"/>
    <lineage>
        <taxon>Bacteria</taxon>
        <taxon>Bacillati</taxon>
        <taxon>Bacillota</taxon>
        <taxon>Bacilli</taxon>
        <taxon>Bacillales</taxon>
        <taxon>Paenibacillaceae</taxon>
        <taxon>Paenibacillus</taxon>
    </lineage>
</organism>